<evidence type="ECO:0000256" key="1">
    <source>
        <dbReference type="ARBA" id="ARBA00010690"/>
    </source>
</evidence>
<sequence>MQKAVALAYKKNQDNAPRVIASGKGLLAQNIITKAKDFNIPLFCNKNLVDSLLEIQINEEIPQILYDGVVEVFIWLNKLEEKAQMSR</sequence>
<comment type="caution">
    <text evidence="2">The sequence shown here is derived from an EMBL/GenBank/DDBJ whole genome shotgun (WGS) entry which is preliminary data.</text>
</comment>
<dbReference type="PANTHER" id="PTHR30531">
    <property type="entry name" value="FLAGELLAR BIOSYNTHETIC PROTEIN FLHB"/>
    <property type="match status" value="1"/>
</dbReference>
<evidence type="ECO:0000313" key="3">
    <source>
        <dbReference type="Proteomes" id="UP000256695"/>
    </source>
</evidence>
<dbReference type="SUPFAM" id="SSF160544">
    <property type="entry name" value="EscU C-terminal domain-like"/>
    <property type="match status" value="1"/>
</dbReference>
<dbReference type="EMBL" id="NXLX01000012">
    <property type="protein sequence ID" value="RDU73220.1"/>
    <property type="molecule type" value="Genomic_DNA"/>
</dbReference>
<dbReference type="GO" id="GO:0009306">
    <property type="term" value="P:protein secretion"/>
    <property type="evidence" value="ECO:0007669"/>
    <property type="project" value="InterPro"/>
</dbReference>
<keyword evidence="2" id="KW-0966">Cell projection</keyword>
<evidence type="ECO:0000313" key="2">
    <source>
        <dbReference type="EMBL" id="RDU73220.1"/>
    </source>
</evidence>
<dbReference type="PANTHER" id="PTHR30531:SF12">
    <property type="entry name" value="FLAGELLAR BIOSYNTHETIC PROTEIN FLHB"/>
    <property type="match status" value="1"/>
</dbReference>
<dbReference type="InterPro" id="IPR029025">
    <property type="entry name" value="T3SS_substrate_exporter_C"/>
</dbReference>
<dbReference type="InterPro" id="IPR006135">
    <property type="entry name" value="T3SS_substrate_exporter"/>
</dbReference>
<gene>
    <name evidence="2" type="ORF">CQA57_05475</name>
</gene>
<accession>A0A3D8J7G4</accession>
<name>A0A3D8J7G4_9HELI</name>
<proteinExistence type="inferred from homology"/>
<keyword evidence="2" id="KW-0969">Cilium</keyword>
<reference evidence="2 3" key="1">
    <citation type="submission" date="2018-04" db="EMBL/GenBank/DDBJ databases">
        <title>Novel Campyloabacter and Helicobacter Species and Strains.</title>
        <authorList>
            <person name="Mannion A.J."/>
            <person name="Shen Z."/>
            <person name="Fox J.G."/>
        </authorList>
    </citation>
    <scope>NUCLEOTIDE SEQUENCE [LARGE SCALE GENOMIC DNA]</scope>
    <source>
        <strain evidence="2 3">MIT 04-9362</strain>
    </source>
</reference>
<protein>
    <submittedName>
        <fullName evidence="2">Flagellar biosynthesis protein FlhB</fullName>
    </submittedName>
</protein>
<dbReference type="Gene3D" id="3.40.1690.10">
    <property type="entry name" value="secretion proteins EscU"/>
    <property type="match status" value="1"/>
</dbReference>
<dbReference type="RefSeq" id="WP_115579227.1">
    <property type="nucleotide sequence ID" value="NZ_NXLX01000012.1"/>
</dbReference>
<dbReference type="GO" id="GO:0005886">
    <property type="term" value="C:plasma membrane"/>
    <property type="evidence" value="ECO:0007669"/>
    <property type="project" value="TreeGrafter"/>
</dbReference>
<keyword evidence="3" id="KW-1185">Reference proteome</keyword>
<dbReference type="Pfam" id="PF01312">
    <property type="entry name" value="Bac_export_2"/>
    <property type="match status" value="1"/>
</dbReference>
<keyword evidence="2" id="KW-0282">Flagellum</keyword>
<dbReference type="Proteomes" id="UP000256695">
    <property type="component" value="Unassembled WGS sequence"/>
</dbReference>
<dbReference type="AlphaFoldDB" id="A0A3D8J7G4"/>
<comment type="similarity">
    <text evidence="1">Belongs to the type III secretion exporter family.</text>
</comment>
<organism evidence="2 3">
    <name type="scientific">Helicobacter anseris</name>
    <dbReference type="NCBI Taxonomy" id="375926"/>
    <lineage>
        <taxon>Bacteria</taxon>
        <taxon>Pseudomonadati</taxon>
        <taxon>Campylobacterota</taxon>
        <taxon>Epsilonproteobacteria</taxon>
        <taxon>Campylobacterales</taxon>
        <taxon>Helicobacteraceae</taxon>
        <taxon>Helicobacter</taxon>
    </lineage>
</organism>
<dbReference type="OrthoDB" id="5244399at2"/>